<dbReference type="EMBL" id="JQ844204">
    <property type="protein sequence ID" value="AGS52669.1"/>
    <property type="molecule type" value="Genomic_DNA"/>
</dbReference>
<name>A0A806KPL4_9BACT</name>
<evidence type="ECO:0000256" key="1">
    <source>
        <dbReference type="SAM" id="Phobius"/>
    </source>
</evidence>
<sequence length="161" mass="17944">MLASLMLASRIALQGIPGVHPLGLFIASFTLAYRWRALIPLYVYVLLEGIFAGFSPWWVPYLYVWTPLWGMFMLAGLLKAPRAFKLPLYMLLCGLHGLLFGVLYAPAQALMFGLSFKATVAWVIAGLPFDITHGISNFFMGLLIIPLSELLKRLDGQRAKP</sequence>
<keyword evidence="1" id="KW-1133">Transmembrane helix</keyword>
<keyword evidence="1" id="KW-0472">Membrane</keyword>
<feature type="transmembrane region" description="Helical" evidence="1">
    <location>
        <begin position="119"/>
        <end position="145"/>
    </location>
</feature>
<organism evidence="2">
    <name type="scientific">uncultured bacterium contig00045</name>
    <dbReference type="NCBI Taxonomy" id="1181531"/>
    <lineage>
        <taxon>Bacteria</taxon>
        <taxon>environmental samples</taxon>
    </lineage>
</organism>
<feature type="transmembrane region" description="Helical" evidence="1">
    <location>
        <begin position="39"/>
        <end position="58"/>
    </location>
</feature>
<feature type="transmembrane region" description="Helical" evidence="1">
    <location>
        <begin position="64"/>
        <end position="81"/>
    </location>
</feature>
<feature type="transmembrane region" description="Helical" evidence="1">
    <location>
        <begin position="88"/>
        <end position="107"/>
    </location>
</feature>
<evidence type="ECO:0000313" key="2">
    <source>
        <dbReference type="EMBL" id="AGS52669.1"/>
    </source>
</evidence>
<keyword evidence="1" id="KW-0812">Transmembrane</keyword>
<protein>
    <recommendedName>
        <fullName evidence="3">ECF transporter S component</fullName>
    </recommendedName>
</protein>
<dbReference type="AlphaFoldDB" id="A0A806KPL4"/>
<reference evidence="2" key="1">
    <citation type="submission" date="2012-03" db="EMBL/GenBank/DDBJ databases">
        <title>Functional metagenomics reveals considerable lignocellulase gene clusters in the gut microbiome of a wood-feeding higher termite.</title>
        <authorList>
            <person name="Liu N."/>
        </authorList>
    </citation>
    <scope>NUCLEOTIDE SEQUENCE</scope>
</reference>
<feature type="transmembrane region" description="Helical" evidence="1">
    <location>
        <begin position="12"/>
        <end position="32"/>
    </location>
</feature>
<accession>A0A806KPL4</accession>
<proteinExistence type="predicted"/>
<evidence type="ECO:0008006" key="3">
    <source>
        <dbReference type="Google" id="ProtNLM"/>
    </source>
</evidence>